<reference evidence="10 11" key="1">
    <citation type="journal article" date="2010" name="BMC Genomics">
        <title>The complete genome of Zunongwangia profunda SM-A87 reveals its adaptation to the deep-sea environment and ecological role in sedimentary organic nitrogen degradation.</title>
        <authorList>
            <person name="Qin Q.L."/>
            <person name="Zhang X.Y."/>
            <person name="Wang X.M."/>
            <person name="Liu G.M."/>
            <person name="Chen X.L."/>
            <person name="Xie B.B."/>
            <person name="Dang H.Y."/>
            <person name="Zhou B.C."/>
            <person name="Yu J."/>
            <person name="Zhang Y.Z."/>
        </authorList>
    </citation>
    <scope>NUCLEOTIDE SEQUENCE [LARGE SCALE GENOMIC DNA]</scope>
    <source>
        <strain evidence="11">DSM 18752 / CCTCC AB 206139 / SM-A87</strain>
    </source>
</reference>
<dbReference type="InterPro" id="IPR036942">
    <property type="entry name" value="Beta-barrel_TonB_sf"/>
</dbReference>
<dbReference type="Pfam" id="PF07715">
    <property type="entry name" value="Plug"/>
    <property type="match status" value="1"/>
</dbReference>
<comment type="similarity">
    <text evidence="7">Belongs to the TonB-dependent receptor family.</text>
</comment>
<name>D5BH77_ZUNPS</name>
<dbReference type="NCBIfam" id="TIGR04057">
    <property type="entry name" value="SusC_RagA_signa"/>
    <property type="match status" value="1"/>
</dbReference>
<keyword evidence="8" id="KW-0732">Signal</keyword>
<evidence type="ECO:0000256" key="2">
    <source>
        <dbReference type="ARBA" id="ARBA00022448"/>
    </source>
</evidence>
<organism evidence="10 11">
    <name type="scientific">Zunongwangia profunda (strain DSM 18752 / CCTCC AB 206139 / SM-A87)</name>
    <name type="common">Wangia profunda</name>
    <dbReference type="NCBI Taxonomy" id="655815"/>
    <lineage>
        <taxon>Bacteria</taxon>
        <taxon>Pseudomonadati</taxon>
        <taxon>Bacteroidota</taxon>
        <taxon>Flavobacteriia</taxon>
        <taxon>Flavobacteriales</taxon>
        <taxon>Flavobacteriaceae</taxon>
        <taxon>Zunongwangia</taxon>
    </lineage>
</organism>
<dbReference type="PROSITE" id="PS52016">
    <property type="entry name" value="TONB_DEPENDENT_REC_3"/>
    <property type="match status" value="1"/>
</dbReference>
<dbReference type="KEGG" id="zpr:ZPR_0904"/>
<protein>
    <submittedName>
        <fullName evidence="10">TonB-dependent Receptor Plug domain protein</fullName>
    </submittedName>
</protein>
<feature type="signal peptide" evidence="8">
    <location>
        <begin position="1"/>
        <end position="16"/>
    </location>
</feature>
<evidence type="ECO:0000259" key="9">
    <source>
        <dbReference type="Pfam" id="PF07715"/>
    </source>
</evidence>
<keyword evidence="5 7" id="KW-0472">Membrane</keyword>
<dbReference type="SUPFAM" id="SSF49464">
    <property type="entry name" value="Carboxypeptidase regulatory domain-like"/>
    <property type="match status" value="1"/>
</dbReference>
<dbReference type="InterPro" id="IPR037066">
    <property type="entry name" value="Plug_dom_sf"/>
</dbReference>
<keyword evidence="4 7" id="KW-0812">Transmembrane</keyword>
<dbReference type="InterPro" id="IPR012910">
    <property type="entry name" value="Plug_dom"/>
</dbReference>
<dbReference type="InterPro" id="IPR023997">
    <property type="entry name" value="TonB-dep_OMP_SusC/RagA_CS"/>
</dbReference>
<dbReference type="Gene3D" id="2.60.40.1120">
    <property type="entry name" value="Carboxypeptidase-like, regulatory domain"/>
    <property type="match status" value="1"/>
</dbReference>
<keyword evidence="11" id="KW-1185">Reference proteome</keyword>
<feature type="domain" description="TonB-dependent receptor plug" evidence="9">
    <location>
        <begin position="109"/>
        <end position="216"/>
    </location>
</feature>
<keyword evidence="6 7" id="KW-0998">Cell outer membrane</keyword>
<comment type="subcellular location">
    <subcellularLocation>
        <location evidence="1 7">Cell outer membrane</location>
        <topology evidence="1 7">Multi-pass membrane protein</topology>
    </subcellularLocation>
</comment>
<evidence type="ECO:0000256" key="1">
    <source>
        <dbReference type="ARBA" id="ARBA00004571"/>
    </source>
</evidence>
<dbReference type="Proteomes" id="UP000001654">
    <property type="component" value="Chromosome"/>
</dbReference>
<evidence type="ECO:0000313" key="10">
    <source>
        <dbReference type="EMBL" id="ADF51251.1"/>
    </source>
</evidence>
<keyword evidence="10" id="KW-0675">Receptor</keyword>
<dbReference type="NCBIfam" id="TIGR04056">
    <property type="entry name" value="OMP_RagA_SusC"/>
    <property type="match status" value="1"/>
</dbReference>
<keyword evidence="3 7" id="KW-1134">Transmembrane beta strand</keyword>
<dbReference type="InterPro" id="IPR039426">
    <property type="entry name" value="TonB-dep_rcpt-like"/>
</dbReference>
<dbReference type="eggNOG" id="COG1629">
    <property type="taxonomic scope" value="Bacteria"/>
</dbReference>
<evidence type="ECO:0000256" key="4">
    <source>
        <dbReference type="ARBA" id="ARBA00022692"/>
    </source>
</evidence>
<keyword evidence="2 7" id="KW-0813">Transport</keyword>
<dbReference type="Gene3D" id="2.40.170.20">
    <property type="entry name" value="TonB-dependent receptor, beta-barrel domain"/>
    <property type="match status" value="1"/>
</dbReference>
<dbReference type="STRING" id="655815.ZPR_0904"/>
<evidence type="ECO:0000313" key="11">
    <source>
        <dbReference type="Proteomes" id="UP000001654"/>
    </source>
</evidence>
<dbReference type="HOGENOM" id="CLU_004317_3_2_10"/>
<dbReference type="FunFam" id="2.60.40.1120:FF:000003">
    <property type="entry name" value="Outer membrane protein Omp121"/>
    <property type="match status" value="1"/>
</dbReference>
<evidence type="ECO:0000256" key="3">
    <source>
        <dbReference type="ARBA" id="ARBA00022452"/>
    </source>
</evidence>
<evidence type="ECO:0000256" key="5">
    <source>
        <dbReference type="ARBA" id="ARBA00023136"/>
    </source>
</evidence>
<feature type="chain" id="PRO_5003069005" evidence="8">
    <location>
        <begin position="17"/>
        <end position="471"/>
    </location>
</feature>
<dbReference type="SUPFAM" id="SSF56935">
    <property type="entry name" value="Porins"/>
    <property type="match status" value="1"/>
</dbReference>
<evidence type="ECO:0000256" key="8">
    <source>
        <dbReference type="SAM" id="SignalP"/>
    </source>
</evidence>
<dbReference type="AlphaFoldDB" id="D5BH77"/>
<sequence>MLSAFLMLLSSLSVFAQEKSITGKVIDEEGIPIPSVTVSIKGTSTGTVTDFDGMYSILAKAQDTILFSFIGFESQEVLVGDRNIINITLAENTAELEEVVVVGYGTQKRSDVTGSVASVPEERLENLPVTDVTQAIQGTTAGLNITQGSSVPGSSGSIQVRGVNSINGSISPFIVLDGIPFTGTINDINVRDIKSIQVLKDASEVAIYGTRGSNGVILIQTKRGVDGAPQINYRTYTAFEEFANILTPQGPESYAQKYEDYFSQAFPDREQDRILENQSEIDNYNLGRTTKWFEEATQTGIIQEHNLSIRGGNDKVKYFVSGLYLDQEGVIKGYNYKKFTMRSNLDVQITDWLKMGLNAFFANNNFDGGRANLLNATVMSPYSVPLQDNGEYLIFPMAPELLYANPLLGLTTDRYERERTLSGNAFFEIKPQFLEGLSYRMNTSYTLNPYEYRNYEGRAANNNRGIRKHRR</sequence>
<dbReference type="GO" id="GO:0009279">
    <property type="term" value="C:cell outer membrane"/>
    <property type="evidence" value="ECO:0007669"/>
    <property type="project" value="UniProtKB-SubCell"/>
</dbReference>
<evidence type="ECO:0000256" key="7">
    <source>
        <dbReference type="PROSITE-ProRule" id="PRU01360"/>
    </source>
</evidence>
<dbReference type="Pfam" id="PF13715">
    <property type="entry name" value="CarbopepD_reg_2"/>
    <property type="match status" value="1"/>
</dbReference>
<dbReference type="InterPro" id="IPR008969">
    <property type="entry name" value="CarboxyPept-like_regulatory"/>
</dbReference>
<dbReference type="InterPro" id="IPR023996">
    <property type="entry name" value="TonB-dep_OMP_SusC/RagA"/>
</dbReference>
<proteinExistence type="inferred from homology"/>
<gene>
    <name evidence="10" type="ordered locus">ZPR_0904</name>
</gene>
<dbReference type="Gene3D" id="2.170.130.10">
    <property type="entry name" value="TonB-dependent receptor, plug domain"/>
    <property type="match status" value="1"/>
</dbReference>
<dbReference type="EMBL" id="CP001650">
    <property type="protein sequence ID" value="ADF51251.1"/>
    <property type="molecule type" value="Genomic_DNA"/>
</dbReference>
<accession>D5BH77</accession>
<evidence type="ECO:0000256" key="6">
    <source>
        <dbReference type="ARBA" id="ARBA00023237"/>
    </source>
</evidence>